<organism evidence="3 4">
    <name type="scientific">Lacticaseibacillus pantheris DSM 15945 = JCM 12539 = NBRC 106106</name>
    <dbReference type="NCBI Taxonomy" id="1423783"/>
    <lineage>
        <taxon>Bacteria</taxon>
        <taxon>Bacillati</taxon>
        <taxon>Bacillota</taxon>
        <taxon>Bacilli</taxon>
        <taxon>Lactobacillales</taxon>
        <taxon>Lactobacillaceae</taxon>
        <taxon>Lacticaseibacillus</taxon>
    </lineage>
</organism>
<dbReference type="STRING" id="1423783.FC50_GL002227"/>
<dbReference type="InterPro" id="IPR029063">
    <property type="entry name" value="SAM-dependent_MTases_sf"/>
</dbReference>
<evidence type="ECO:0000313" key="4">
    <source>
        <dbReference type="Proteomes" id="UP000051922"/>
    </source>
</evidence>
<dbReference type="SUPFAM" id="SSF53335">
    <property type="entry name" value="S-adenosyl-L-methionine-dependent methyltransferases"/>
    <property type="match status" value="1"/>
</dbReference>
<dbReference type="GO" id="GO:0032259">
    <property type="term" value="P:methylation"/>
    <property type="evidence" value="ECO:0007669"/>
    <property type="project" value="UniProtKB-KW"/>
</dbReference>
<dbReference type="Gene3D" id="3.40.50.150">
    <property type="entry name" value="Vaccinia Virus protein VP39"/>
    <property type="match status" value="1"/>
</dbReference>
<accession>A0A0R1U3Q4</accession>
<proteinExistence type="predicted"/>
<feature type="domain" description="DNA methylase adenine-specific" evidence="1">
    <location>
        <begin position="100"/>
        <end position="318"/>
    </location>
</feature>
<reference evidence="3 4" key="1">
    <citation type="journal article" date="2015" name="Genome Announc.">
        <title>Expanding the biotechnology potential of lactobacilli through comparative genomics of 213 strains and associated genera.</title>
        <authorList>
            <person name="Sun Z."/>
            <person name="Harris H.M."/>
            <person name="McCann A."/>
            <person name="Guo C."/>
            <person name="Argimon S."/>
            <person name="Zhang W."/>
            <person name="Yang X."/>
            <person name="Jeffery I.B."/>
            <person name="Cooney J.C."/>
            <person name="Kagawa T.F."/>
            <person name="Liu W."/>
            <person name="Song Y."/>
            <person name="Salvetti E."/>
            <person name="Wrobel A."/>
            <person name="Rasinkangas P."/>
            <person name="Parkhill J."/>
            <person name="Rea M.C."/>
            <person name="O'Sullivan O."/>
            <person name="Ritari J."/>
            <person name="Douillard F.P."/>
            <person name="Paul Ross R."/>
            <person name="Yang R."/>
            <person name="Briner A.E."/>
            <person name="Felis G.E."/>
            <person name="de Vos W.M."/>
            <person name="Barrangou R."/>
            <person name="Klaenhammer T.R."/>
            <person name="Caufield P.W."/>
            <person name="Cui Y."/>
            <person name="Zhang H."/>
            <person name="O'Toole P.W."/>
        </authorList>
    </citation>
    <scope>NUCLEOTIDE SEQUENCE [LARGE SCALE GENOMIC DNA]</scope>
    <source>
        <strain evidence="3 4">DSM 15945</strain>
    </source>
</reference>
<evidence type="ECO:0000313" key="3">
    <source>
        <dbReference type="EMBL" id="KRL84379.1"/>
    </source>
</evidence>
<dbReference type="Gene3D" id="1.10.150.470">
    <property type="match status" value="1"/>
</dbReference>
<dbReference type="Pfam" id="PF02384">
    <property type="entry name" value="N6_Mtase"/>
    <property type="match status" value="1"/>
</dbReference>
<dbReference type="InterPro" id="IPR003356">
    <property type="entry name" value="DNA_methylase_A-5"/>
</dbReference>
<comment type="caution">
    <text evidence="3">The sequence shown here is derived from an EMBL/GenBank/DDBJ whole genome shotgun (WGS) entry which is preliminary data.</text>
</comment>
<dbReference type="Pfam" id="PF21106">
    <property type="entry name" value="YtxK_like"/>
    <property type="match status" value="1"/>
</dbReference>
<dbReference type="InterPro" id="IPR048375">
    <property type="entry name" value="YtxK-like_N"/>
</dbReference>
<dbReference type="InterPro" id="IPR052933">
    <property type="entry name" value="DNA_Protect_Modify"/>
</dbReference>
<dbReference type="PANTHER" id="PTHR41313">
    <property type="entry name" value="ADENINE-SPECIFIC METHYLTRANSFERASE"/>
    <property type="match status" value="1"/>
</dbReference>
<sequence>MANEHMEELYNAMSMASSTLQRNIDGSMLTALTEVAEDLHAGDIHHEDGLPDAETTARLQELLSPLWAEQYQPEEIRQAIQLVLVKVMQFDATEPNKQVTPDALATLATYLTTLMLPQQPQELAVADLAVGTGNLLFAVINALQEQTGARVHGYGVDNDEDVLALAGVSATLQGTDVDLYHQDALDTLVFGQVDVVVSDLPVGYYPLDERAAGFELAAKSGHSYAHHLLIEQALRQLKPGGLGMFYVPANVFKTDESATLTQWLTKHAFFQGLLTLPESMFSSPDAQKSLLFLQKPGAGARQATQVLLGEFPQLDNSEGLKQFVSAVQSWYQANIQLGD</sequence>
<protein>
    <submittedName>
        <fullName evidence="3">Adenine-specific DNA methylase</fullName>
    </submittedName>
</protein>
<dbReference type="RefSeq" id="WP_054650436.1">
    <property type="nucleotide sequence ID" value="NZ_AZFJ01000062.1"/>
</dbReference>
<dbReference type="OrthoDB" id="9788159at2"/>
<dbReference type="InterPro" id="IPR016843">
    <property type="entry name" value="S-AdoMet-dep_Ade-MeTrfase_prd"/>
</dbReference>
<evidence type="ECO:0000259" key="2">
    <source>
        <dbReference type="Pfam" id="PF21106"/>
    </source>
</evidence>
<name>A0A0R1U3Q4_9LACO</name>
<dbReference type="PANTHER" id="PTHR41313:SF1">
    <property type="entry name" value="DNA METHYLASE ADENINE-SPECIFIC DOMAIN-CONTAINING PROTEIN"/>
    <property type="match status" value="1"/>
</dbReference>
<dbReference type="PATRIC" id="fig|1423783.4.peg.2282"/>
<keyword evidence="3" id="KW-0808">Transferase</keyword>
<dbReference type="EMBL" id="AZFJ01000062">
    <property type="protein sequence ID" value="KRL84379.1"/>
    <property type="molecule type" value="Genomic_DNA"/>
</dbReference>
<dbReference type="GO" id="GO:0008170">
    <property type="term" value="F:N-methyltransferase activity"/>
    <property type="evidence" value="ECO:0007669"/>
    <property type="project" value="InterPro"/>
</dbReference>
<dbReference type="AlphaFoldDB" id="A0A0R1U3Q4"/>
<keyword evidence="4" id="KW-1185">Reference proteome</keyword>
<evidence type="ECO:0000259" key="1">
    <source>
        <dbReference type="Pfam" id="PF02384"/>
    </source>
</evidence>
<dbReference type="PIRSF" id="PIRSF026567">
    <property type="entry name" value="Adenine_mtase_bact_prd"/>
    <property type="match status" value="1"/>
</dbReference>
<dbReference type="GO" id="GO:0003677">
    <property type="term" value="F:DNA binding"/>
    <property type="evidence" value="ECO:0007669"/>
    <property type="project" value="InterPro"/>
</dbReference>
<keyword evidence="3" id="KW-0489">Methyltransferase</keyword>
<dbReference type="Proteomes" id="UP000051922">
    <property type="component" value="Unassembled WGS sequence"/>
</dbReference>
<dbReference type="CDD" id="cd02440">
    <property type="entry name" value="AdoMet_MTases"/>
    <property type="match status" value="1"/>
</dbReference>
<feature type="domain" description="YtxK-like N-terminal helical" evidence="2">
    <location>
        <begin position="7"/>
        <end position="88"/>
    </location>
</feature>
<gene>
    <name evidence="3" type="ORF">FC50_GL002227</name>
</gene>